<feature type="transmembrane region" description="Helical" evidence="1">
    <location>
        <begin position="6"/>
        <end position="26"/>
    </location>
</feature>
<comment type="caution">
    <text evidence="2">The sequence shown here is derived from an EMBL/GenBank/DDBJ whole genome shotgun (WGS) entry which is preliminary data.</text>
</comment>
<dbReference type="EMBL" id="MFEK01000016">
    <property type="protein sequence ID" value="OGE77849.1"/>
    <property type="molecule type" value="Genomic_DNA"/>
</dbReference>
<keyword evidence="1" id="KW-0472">Membrane</keyword>
<evidence type="ECO:0000256" key="1">
    <source>
        <dbReference type="SAM" id="Phobius"/>
    </source>
</evidence>
<sequence length="88" mass="9873">MDKLFAFYIVLLTVNLLVAVMFTQSVNTYELRLLMTGMMSVVMLLLGRRILHLDLNSDPHRVFIVVASVASVGFPILLSYKISAKKGK</sequence>
<dbReference type="AlphaFoldDB" id="A0A1F5NJK8"/>
<evidence type="ECO:0000313" key="3">
    <source>
        <dbReference type="Proteomes" id="UP000176864"/>
    </source>
</evidence>
<reference evidence="2 3" key="1">
    <citation type="journal article" date="2016" name="Nat. Commun.">
        <title>Thousands of microbial genomes shed light on interconnected biogeochemical processes in an aquifer system.</title>
        <authorList>
            <person name="Anantharaman K."/>
            <person name="Brown C.T."/>
            <person name="Hug L.A."/>
            <person name="Sharon I."/>
            <person name="Castelle C.J."/>
            <person name="Probst A.J."/>
            <person name="Thomas B.C."/>
            <person name="Singh A."/>
            <person name="Wilkins M.J."/>
            <person name="Karaoz U."/>
            <person name="Brodie E.L."/>
            <person name="Williams K.H."/>
            <person name="Hubbard S.S."/>
            <person name="Banfield J.F."/>
        </authorList>
    </citation>
    <scope>NUCLEOTIDE SEQUENCE [LARGE SCALE GENOMIC DNA]</scope>
</reference>
<keyword evidence="1" id="KW-1133">Transmembrane helix</keyword>
<dbReference type="STRING" id="1817824.A2751_02280"/>
<dbReference type="Proteomes" id="UP000176864">
    <property type="component" value="Unassembled WGS sequence"/>
</dbReference>
<accession>A0A1F5NJK8</accession>
<feature type="transmembrane region" description="Helical" evidence="1">
    <location>
        <begin position="33"/>
        <end position="50"/>
    </location>
</feature>
<name>A0A1F5NJK8_9BACT</name>
<evidence type="ECO:0000313" key="2">
    <source>
        <dbReference type="EMBL" id="OGE77849.1"/>
    </source>
</evidence>
<feature type="transmembrane region" description="Helical" evidence="1">
    <location>
        <begin position="62"/>
        <end position="80"/>
    </location>
</feature>
<proteinExistence type="predicted"/>
<protein>
    <submittedName>
        <fullName evidence="2">Uncharacterized protein</fullName>
    </submittedName>
</protein>
<gene>
    <name evidence="2" type="ORF">A2751_02280</name>
</gene>
<organism evidence="2 3">
    <name type="scientific">Candidatus Doudnabacteria bacterium RIFCSPHIGHO2_01_FULL_46_14</name>
    <dbReference type="NCBI Taxonomy" id="1817824"/>
    <lineage>
        <taxon>Bacteria</taxon>
        <taxon>Candidatus Doudnaibacteriota</taxon>
    </lineage>
</organism>
<keyword evidence="1" id="KW-0812">Transmembrane</keyword>